<keyword evidence="7" id="KW-0808">Transferase</keyword>
<dbReference type="GO" id="GO:0006310">
    <property type="term" value="P:DNA recombination"/>
    <property type="evidence" value="ECO:0007669"/>
    <property type="project" value="UniProtKB-KW"/>
</dbReference>
<comment type="caution">
    <text evidence="5">The sequence shown here is derived from an EMBL/GenBank/DDBJ whole genome shotgun (WGS) entry which is preliminary data.</text>
</comment>
<keyword evidence="7" id="KW-0418">Kinase</keyword>
<keyword evidence="2" id="KW-0479">Metal-binding</keyword>
<protein>
    <submittedName>
        <fullName evidence="7">Shaggy-related protein kinase zeta</fullName>
    </submittedName>
</protein>
<keyword evidence="8" id="KW-1185">Reference proteome</keyword>
<evidence type="ECO:0000256" key="1">
    <source>
        <dbReference type="ARBA" id="ARBA00023172"/>
    </source>
</evidence>
<reference evidence="5" key="1">
    <citation type="submission" date="2022-10" db="EMBL/GenBank/DDBJ databases">
        <authorList>
            <person name="Chen Y."/>
            <person name="Dougan E. K."/>
            <person name="Chan C."/>
            <person name="Rhodes N."/>
            <person name="Thang M."/>
        </authorList>
    </citation>
    <scope>NUCLEOTIDE SEQUENCE</scope>
</reference>
<feature type="zinc finger region" description="C3H1-type" evidence="2">
    <location>
        <begin position="1681"/>
        <end position="1709"/>
    </location>
</feature>
<dbReference type="EMBL" id="CAMXCT020006554">
    <property type="protein sequence ID" value="CAL1169215.1"/>
    <property type="molecule type" value="Genomic_DNA"/>
</dbReference>
<dbReference type="EMBL" id="CAMXCT010006554">
    <property type="protein sequence ID" value="CAI4015840.1"/>
    <property type="molecule type" value="Genomic_DNA"/>
</dbReference>
<evidence type="ECO:0000313" key="7">
    <source>
        <dbReference type="EMBL" id="CAL4803152.1"/>
    </source>
</evidence>
<evidence type="ECO:0000259" key="4">
    <source>
        <dbReference type="PROSITE" id="PS50103"/>
    </source>
</evidence>
<evidence type="ECO:0000256" key="2">
    <source>
        <dbReference type="PROSITE-ProRule" id="PRU00723"/>
    </source>
</evidence>
<keyword evidence="2" id="KW-0862">Zinc</keyword>
<dbReference type="EMBL" id="CAMXCT030006554">
    <property type="protein sequence ID" value="CAL4803152.1"/>
    <property type="molecule type" value="Genomic_DNA"/>
</dbReference>
<dbReference type="GO" id="GO:0015074">
    <property type="term" value="P:DNA integration"/>
    <property type="evidence" value="ECO:0007669"/>
    <property type="project" value="InterPro"/>
</dbReference>
<evidence type="ECO:0000256" key="3">
    <source>
        <dbReference type="SAM" id="MobiDB-lite"/>
    </source>
</evidence>
<dbReference type="GO" id="GO:0016301">
    <property type="term" value="F:kinase activity"/>
    <property type="evidence" value="ECO:0007669"/>
    <property type="project" value="UniProtKB-KW"/>
</dbReference>
<feature type="region of interest" description="Disordered" evidence="3">
    <location>
        <begin position="2297"/>
        <end position="2321"/>
    </location>
</feature>
<feature type="region of interest" description="Disordered" evidence="3">
    <location>
        <begin position="562"/>
        <end position="581"/>
    </location>
</feature>
<dbReference type="Proteomes" id="UP001152797">
    <property type="component" value="Unassembled WGS sequence"/>
</dbReference>
<sequence>MAGMAGMGSWTIGSLSASFDVTASVISGWPRTAPEVRPDDSASGVGSQASWSVVPPDAPETPVQLAQAPEAPPGIDKTVWDEDSDDDVPPANWSAYAAAEGSNAGWAPATEAAKHLLGNKEKQTAKLAQQKARAKARGHKAVRWGQMPVAGAFNPQNYQLPPFIKQLGSGNEERSVLILDARDQRIQSPYQGWLLDEILLNAQSGINILSDRQLVRSPATGYHMNLFYVRAINGYKLIVVGSMTSYGSVPCARWDSLTGSVLSHPAFQPFRWPIMRDDSSTWVDVKVKIEGYLLLHLELRGYRSDQDMSVQLNYINEGLVMTIKEVLFVPSVAVTIFQGWRVVATSFEVGGRLYVCSEGGVVVALDHPLCHFEVRMTALSSADSIGMDADRLEFRFRTSGDKIDVACSQVMVPSTWLVLSRVSGPTLIQNARWCRDRQARVEGPDQTMQMSQLAGIHAHWTAATEAFTLEETGPRVGAVAVDTHVDNFHLTCESPLFKSEMVIVPKEALALQYHDRGDEQAMIVVPPVAGGPAAIPVENALGSLKALTGSAGAPAQGDAIVAAESSASESGLTPSAPATGARTLQVQRRSLEARQRENVAVAALPPQAFVAQVDQVLQGLGAQGSTTSVPRSFGPPPVIEEAEVCTSVGVTDSQIGGEAERQTLNTESVICFGLIRPIGWAPSGLWVPRSGVKQSDRPILRVSHLLLPVQNVLGECVGLKAVQASPFGNLAFVSAMEVHTAQEFAMKVSEWAPQLDESVRDDLLRSSFMLEQFWLLAGSVEKAFFESTALQLGFGLCEMSAPPISSETARARRVGAIKALTDRSRPPRKILKATPDEQSNTPLLDQENAARWKWAARLEEIGKAAGAYSKLLMETANESGLSPAEVARLRQLVLSSGAPRTMAAHISNWERFAEWARSKDIAIFPLDSSKLVRYALHLDNLECGPSVVPTFRTSVKWITAKLAIDCPDVDHPGLLAIQADIINKRARTLKEAVPIPTQVVRCFELLVVDTNEPDPTRLFVWWWLCMVFASLRFDDAIHVKPNELVLNEEGMFGVAWQTKVERKRRGTKFVVPHVSFSGVDWLRAGWQLLMQEDLERDFWIRNLNTREQFQAAPANYQRSVQWLKFLGRYAVEHYHEGAHEEFKELGAVVNKLTAHSARVTMLDAAVHAGRSSEEIGLQANWKNPGPLVLKYTRNRSAIPAKMVQQLVQDMLVHQHPQVSSEEVELDSYDPAALDQIQFFTKSDGPSSSYDYRFHCTAREDSTVIACGRIDLEACTNVGSYLPDRSVLCKHCARARPEVLEAYELKLSAAIAMVDRTEYNDTHVPDLAVRQVFGRQRVKSELCKLAADAGLLTVETFAMLGDDIAAVKATLKAMIPDAASLGTDVPEQELALTSLAAVWKTCSTMQDHFATRRAKMEEDPSKVPEIPGEDHAEFREVFVSRHPDVLLPMHREPHRKFVERVQRDFLVHGFVHFYEVGEIRTRNEQIAQKTGLTKNAEDLLRVIMVDQPSAASSESQVMDKLHAFFITLEYLNICEFSVKAGPLKYLSELEEWRQENRGLALLLTVDTLIRKKVHRVSSDQRKQFSTFSKALLEVLTNHKQLWNDARSTNHAQEALTVKLSRCSTPKSKKNKARRERQKAQLKKAKEVLNNSPVKGSKPGAARTTKDERVPSKEWASITAFKYSGARRCPFFNCLLGCRFGDQCKLKHACVAPSPPPGDWIGEASGTNDAHASQEAGQTVPPLKQMAIPQWDEVEADLQALKAQAPYFLELFAGEAGITEDILDLQFWKLVLDILAMGIVLFLHCGTPCNTFTAARKLDGGPPPLRSAVRVATPFVQHPMDLRQVPSLSTQQLVAFALAILCELAKRAGIPLTVSADIGVLDKGAVFYVLCVVATICAAKPHLTSSMYAHITAGTNPTLAPITEKDWAALQTATHIHLFLDYAVFVLDWCWGIPTVSTATPSEHTVEKGEKGSYSALFEHIRFCERSMKRSALKYSWQLGFMADRDQSTHPKGLLGMAPTLPAAVLCSDVAEAAHEELASGFGDHCRSFYCKLPEVEWDVHPDSQYGVPMVEWHKIVLADPISFHVCGMHFQSLKTVLQRGKLQDDLRNVFSCKSTSTLHGKTGPMMRFLRLCAGKQPRVFLITEEVVYAFMQHVERSAGPTLLRSYLSSLGFALHVVGFVGAKRGLHSRCFRYLADKCFLQKKKTTSRLPQTVQELTTPEETVLGHQARGLPDRRLMGYHVADKMSTMLIYGKDNTSAGLREIDVILDAIRQGEFLPDAKRAEMFPYADNAAKRLEDQDQSGFDGYCSGSSSEDSADEDQPDHLAHETAENVVLGKWDAGVDIDKLPNQEVYFRHPLARTIRVQEDESGIGFTCGRDISKSYIPLESGPQAASAGLSEEIRTSLDGAGLNTLSKFAFASSYVPGAGDDAEFVKTVKTVLGRDPTLGELASFRKLLHESYSLVTQEMKQQLERSEDVQTRKLTQPERADLYERQVKRITGLTLRGPLEPSDGLVDLFCAMYEANRLRFVPWEKYTAKEAEIDKEVRTEHLFAVDSNGKLKVEGKKPDPVADTSTEILLQYALQRRGLSMDQANLLEFRTHQLWVDRVLKVRLEVPPAGYARTSFRQVFEADKKLFEELANATRHGVQATVNGRPLDRVFEDCMNKPEVVHLLQPLMGKSMDYKSEEKPAPNRPSPYSRSQNPGKSKGKGKTQGKSKGSPKMPLVLLNGDHEYLPWSHTNENGHIIFDTNKEAAYPKLFSERFANVLADMAGVADSQTTDGLYDKTALMDARANILPFLRSWRLTMTGFDLDAWVRVFSGQRVSFAETAEMLGVMLDLQHASAGTIKVANKPNRMDGLEPTLRAMERSKSQWVELSAAQMDALKNLLTGYHKALRAMERSESRCVELSAAQVDALENLLTRYLKAVPRSLKIESVSMPLVLFTDGACEPVGDDIACTVGGILFDPRDGGGLKFFLGRMSVPKV</sequence>
<evidence type="ECO:0000313" key="8">
    <source>
        <dbReference type="Proteomes" id="UP001152797"/>
    </source>
</evidence>
<feature type="region of interest" description="Disordered" evidence="3">
    <location>
        <begin position="2679"/>
        <end position="2719"/>
    </location>
</feature>
<dbReference type="SUPFAM" id="SSF47823">
    <property type="entry name" value="lambda integrase-like, N-terminal domain"/>
    <property type="match status" value="1"/>
</dbReference>
<feature type="compositionally biased region" description="Low complexity" evidence="3">
    <location>
        <begin position="2303"/>
        <end position="2312"/>
    </location>
</feature>
<name>A0A9P1DUC2_9DINO</name>
<dbReference type="InterPro" id="IPR013762">
    <property type="entry name" value="Integrase-like_cat_sf"/>
</dbReference>
<dbReference type="PROSITE" id="PS50103">
    <property type="entry name" value="ZF_C3H1"/>
    <property type="match status" value="1"/>
</dbReference>
<dbReference type="SUPFAM" id="SSF56349">
    <property type="entry name" value="DNA breaking-rejoining enzymes"/>
    <property type="match status" value="1"/>
</dbReference>
<evidence type="ECO:0000313" key="5">
    <source>
        <dbReference type="EMBL" id="CAI4015840.1"/>
    </source>
</evidence>
<gene>
    <name evidence="5" type="ORF">C1SCF055_LOCUS40643</name>
</gene>
<keyword evidence="1" id="KW-0233">DNA recombination</keyword>
<accession>A0A9P1DUC2</accession>
<reference evidence="6" key="2">
    <citation type="submission" date="2024-04" db="EMBL/GenBank/DDBJ databases">
        <authorList>
            <person name="Chen Y."/>
            <person name="Shah S."/>
            <person name="Dougan E. K."/>
            <person name="Thang M."/>
            <person name="Chan C."/>
        </authorList>
    </citation>
    <scope>NUCLEOTIDE SEQUENCE [LARGE SCALE GENOMIC DNA]</scope>
</reference>
<dbReference type="GO" id="GO:0003677">
    <property type="term" value="F:DNA binding"/>
    <property type="evidence" value="ECO:0007669"/>
    <property type="project" value="InterPro"/>
</dbReference>
<dbReference type="GO" id="GO:0008270">
    <property type="term" value="F:zinc ion binding"/>
    <property type="evidence" value="ECO:0007669"/>
    <property type="project" value="UniProtKB-KW"/>
</dbReference>
<keyword evidence="2" id="KW-0863">Zinc-finger</keyword>
<proteinExistence type="predicted"/>
<dbReference type="InterPro" id="IPR000571">
    <property type="entry name" value="Znf_CCCH"/>
</dbReference>
<feature type="domain" description="C3H1-type" evidence="4">
    <location>
        <begin position="1681"/>
        <end position="1709"/>
    </location>
</feature>
<evidence type="ECO:0000313" key="6">
    <source>
        <dbReference type="EMBL" id="CAL1169215.1"/>
    </source>
</evidence>
<feature type="region of interest" description="Disordered" evidence="3">
    <location>
        <begin position="30"/>
        <end position="92"/>
    </location>
</feature>
<organism evidence="5">
    <name type="scientific">Cladocopium goreaui</name>
    <dbReference type="NCBI Taxonomy" id="2562237"/>
    <lineage>
        <taxon>Eukaryota</taxon>
        <taxon>Sar</taxon>
        <taxon>Alveolata</taxon>
        <taxon>Dinophyceae</taxon>
        <taxon>Suessiales</taxon>
        <taxon>Symbiodiniaceae</taxon>
        <taxon>Cladocopium</taxon>
    </lineage>
</organism>
<dbReference type="Gene3D" id="1.10.443.10">
    <property type="entry name" value="Intergrase catalytic core"/>
    <property type="match status" value="1"/>
</dbReference>
<dbReference type="InterPro" id="IPR011010">
    <property type="entry name" value="DNA_brk_join_enz"/>
</dbReference>